<dbReference type="Pfam" id="PF00392">
    <property type="entry name" value="GntR"/>
    <property type="match status" value="1"/>
</dbReference>
<protein>
    <submittedName>
        <fullName evidence="5">UTRA domain-containing protein</fullName>
    </submittedName>
</protein>
<evidence type="ECO:0000256" key="3">
    <source>
        <dbReference type="ARBA" id="ARBA00023163"/>
    </source>
</evidence>
<dbReference type="InterPro" id="IPR036388">
    <property type="entry name" value="WH-like_DNA-bd_sf"/>
</dbReference>
<organism evidence="5 6">
    <name type="scientific">Nocardia terpenica</name>
    <dbReference type="NCBI Taxonomy" id="455432"/>
    <lineage>
        <taxon>Bacteria</taxon>
        <taxon>Bacillati</taxon>
        <taxon>Actinomycetota</taxon>
        <taxon>Actinomycetes</taxon>
        <taxon>Mycobacteriales</taxon>
        <taxon>Nocardiaceae</taxon>
        <taxon>Nocardia</taxon>
    </lineage>
</organism>
<dbReference type="InterPro" id="IPR000524">
    <property type="entry name" value="Tscrpt_reg_HTH_GntR"/>
</dbReference>
<evidence type="ECO:0000313" key="5">
    <source>
        <dbReference type="EMBL" id="QIS21333.1"/>
    </source>
</evidence>
<dbReference type="GO" id="GO:0003677">
    <property type="term" value="F:DNA binding"/>
    <property type="evidence" value="ECO:0007669"/>
    <property type="project" value="UniProtKB-KW"/>
</dbReference>
<dbReference type="InterPro" id="IPR028978">
    <property type="entry name" value="Chorismate_lyase_/UTRA_dom_sf"/>
</dbReference>
<dbReference type="PANTHER" id="PTHR44846">
    <property type="entry name" value="MANNOSYL-D-GLYCERATE TRANSPORT/METABOLISM SYSTEM REPRESSOR MNGR-RELATED"/>
    <property type="match status" value="1"/>
</dbReference>
<proteinExistence type="predicted"/>
<dbReference type="GO" id="GO:0003700">
    <property type="term" value="F:DNA-binding transcription factor activity"/>
    <property type="evidence" value="ECO:0007669"/>
    <property type="project" value="InterPro"/>
</dbReference>
<dbReference type="PROSITE" id="PS50949">
    <property type="entry name" value="HTH_GNTR"/>
    <property type="match status" value="1"/>
</dbReference>
<dbReference type="InterPro" id="IPR036390">
    <property type="entry name" value="WH_DNA-bd_sf"/>
</dbReference>
<dbReference type="SUPFAM" id="SSF64288">
    <property type="entry name" value="Chorismate lyase-like"/>
    <property type="match status" value="1"/>
</dbReference>
<dbReference type="InterPro" id="IPR011663">
    <property type="entry name" value="UTRA"/>
</dbReference>
<reference evidence="5 6" key="1">
    <citation type="journal article" date="2019" name="ACS Chem. Biol.">
        <title>Identification and Mobilization of a Cryptic Antibiotic Biosynthesis Gene Locus from a Human-Pathogenic Nocardia Isolate.</title>
        <authorList>
            <person name="Herisse M."/>
            <person name="Ishida K."/>
            <person name="Porter J.L."/>
            <person name="Howden B."/>
            <person name="Hertweck C."/>
            <person name="Stinear T.P."/>
            <person name="Pidot S.J."/>
        </authorList>
    </citation>
    <scope>NUCLEOTIDE SEQUENCE [LARGE SCALE GENOMIC DNA]</scope>
    <source>
        <strain evidence="5 6">AUSMDU00012715</strain>
    </source>
</reference>
<dbReference type="SMART" id="SM00866">
    <property type="entry name" value="UTRA"/>
    <property type="match status" value="1"/>
</dbReference>
<dbReference type="Gene3D" id="3.40.1410.10">
    <property type="entry name" value="Chorismate lyase-like"/>
    <property type="match status" value="1"/>
</dbReference>
<sequence>MFPSDQRPEPTESEPTAQRAAFDDQVRELLPSASHLSARRLRDLLRVALRTGEFGSGRLPGEAELITHFQAPPDVVREALDLLRTDGLIERRRGLGTVAVRPEYVVSGAMPPAERPFDEYLRLGRMTPRLLHWAWSPAPRVVADQLDDTRVGDDCLCIEYVALADQHPIAVFTNYVRGSEAARLDQALFRQDFYTLLYSGGVDLASCDVSLQAALADDYSADLLHVLPGEPVMLMHQRIHDQTGRVVDFALGTLRSELLMDIGRIPRIDITGSLPH</sequence>
<dbReference type="EMBL" id="CP046173">
    <property type="protein sequence ID" value="QIS21333.1"/>
    <property type="molecule type" value="Genomic_DNA"/>
</dbReference>
<dbReference type="PANTHER" id="PTHR44846:SF17">
    <property type="entry name" value="GNTR-FAMILY TRANSCRIPTIONAL REGULATOR"/>
    <property type="match status" value="1"/>
</dbReference>
<name>A0A6G9Z8J7_9NOCA</name>
<dbReference type="InterPro" id="IPR050679">
    <property type="entry name" value="Bact_HTH_transcr_reg"/>
</dbReference>
<evidence type="ECO:0000259" key="4">
    <source>
        <dbReference type="PROSITE" id="PS50949"/>
    </source>
</evidence>
<keyword evidence="1" id="KW-0805">Transcription regulation</keyword>
<dbReference type="AlphaFoldDB" id="A0A6G9Z8J7"/>
<dbReference type="SUPFAM" id="SSF46785">
    <property type="entry name" value="Winged helix' DNA-binding domain"/>
    <property type="match status" value="1"/>
</dbReference>
<dbReference type="SMART" id="SM00345">
    <property type="entry name" value="HTH_GNTR"/>
    <property type="match status" value="1"/>
</dbReference>
<keyword evidence="3" id="KW-0804">Transcription</keyword>
<gene>
    <name evidence="5" type="ORF">F6W96_26390</name>
</gene>
<dbReference type="Proteomes" id="UP000500953">
    <property type="component" value="Chromosome"/>
</dbReference>
<evidence type="ECO:0000256" key="2">
    <source>
        <dbReference type="ARBA" id="ARBA00023125"/>
    </source>
</evidence>
<feature type="domain" description="HTH gntR-type" evidence="4">
    <location>
        <begin position="35"/>
        <end position="102"/>
    </location>
</feature>
<dbReference type="Gene3D" id="1.10.10.10">
    <property type="entry name" value="Winged helix-like DNA-binding domain superfamily/Winged helix DNA-binding domain"/>
    <property type="match status" value="1"/>
</dbReference>
<dbReference type="Pfam" id="PF07702">
    <property type="entry name" value="UTRA"/>
    <property type="match status" value="1"/>
</dbReference>
<dbReference type="GO" id="GO:0045892">
    <property type="term" value="P:negative regulation of DNA-templated transcription"/>
    <property type="evidence" value="ECO:0007669"/>
    <property type="project" value="TreeGrafter"/>
</dbReference>
<dbReference type="RefSeq" id="WP_167488628.1">
    <property type="nucleotide sequence ID" value="NZ_CP046173.1"/>
</dbReference>
<keyword evidence="2" id="KW-0238">DNA-binding</keyword>
<evidence type="ECO:0000313" key="6">
    <source>
        <dbReference type="Proteomes" id="UP000500953"/>
    </source>
</evidence>
<evidence type="ECO:0000256" key="1">
    <source>
        <dbReference type="ARBA" id="ARBA00023015"/>
    </source>
</evidence>
<accession>A0A6G9Z8J7</accession>